<dbReference type="Gene3D" id="1.10.220.30">
    <property type="match status" value="3"/>
</dbReference>
<evidence type="ECO:0000256" key="1">
    <source>
        <dbReference type="ARBA" id="ARBA00004117"/>
    </source>
</evidence>
<evidence type="ECO:0000256" key="4">
    <source>
        <dbReference type="ARBA" id="ARBA00021870"/>
    </source>
</evidence>
<evidence type="ECO:0000259" key="13">
    <source>
        <dbReference type="Pfam" id="PF14841"/>
    </source>
</evidence>
<evidence type="ECO:0000256" key="2">
    <source>
        <dbReference type="ARBA" id="ARBA00004413"/>
    </source>
</evidence>
<evidence type="ECO:0000256" key="6">
    <source>
        <dbReference type="ARBA" id="ARBA00022500"/>
    </source>
</evidence>
<comment type="similarity">
    <text evidence="3 11">Belongs to the FliG family.</text>
</comment>
<dbReference type="Pfam" id="PF14842">
    <property type="entry name" value="FliG_N"/>
    <property type="match status" value="1"/>
</dbReference>
<evidence type="ECO:0000313" key="15">
    <source>
        <dbReference type="EMBL" id="MFC7335230.1"/>
    </source>
</evidence>
<comment type="function">
    <text evidence="10 11">FliG is one of three proteins (FliG, FliN, FliM) that forms the rotor-mounted switch complex (C ring), located at the base of the basal body. This complex interacts with the CheY and CheZ chemotaxis proteins, in addition to contacting components of the motor that determine the direction of flagellar rotation.</text>
</comment>
<keyword evidence="15" id="KW-0966">Cell projection</keyword>
<dbReference type="RefSeq" id="WP_012565419.1">
    <property type="nucleotide sequence ID" value="NZ_JBHTCM010000028.1"/>
</dbReference>
<comment type="subcellular location">
    <subcellularLocation>
        <location evidence="1 11">Bacterial flagellum basal body</location>
    </subcellularLocation>
    <subcellularLocation>
        <location evidence="11">Cell inner membrane</location>
        <topology evidence="11">Peripheral membrane protein</topology>
        <orientation evidence="11">Cytoplasmic side</orientation>
    </subcellularLocation>
    <subcellularLocation>
        <location evidence="2">Cell membrane</location>
        <topology evidence="2">Peripheral membrane protein</topology>
        <orientation evidence="2">Cytoplasmic side</orientation>
    </subcellularLocation>
</comment>
<evidence type="ECO:0000256" key="8">
    <source>
        <dbReference type="ARBA" id="ARBA00023136"/>
    </source>
</evidence>
<dbReference type="PANTHER" id="PTHR30534:SF0">
    <property type="entry name" value="FLAGELLAR MOTOR SWITCH PROTEIN FLIG"/>
    <property type="match status" value="1"/>
</dbReference>
<feature type="domain" description="Flagellar motor switch protein FliG N-terminal" evidence="14">
    <location>
        <begin position="12"/>
        <end position="113"/>
    </location>
</feature>
<feature type="domain" description="Flagellar motor switch protein FliG middle" evidence="13">
    <location>
        <begin position="122"/>
        <end position="192"/>
    </location>
</feature>
<dbReference type="Pfam" id="PF14841">
    <property type="entry name" value="FliG_M"/>
    <property type="match status" value="1"/>
</dbReference>
<keyword evidence="15" id="KW-0969">Cilium</keyword>
<evidence type="ECO:0000256" key="5">
    <source>
        <dbReference type="ARBA" id="ARBA00022475"/>
    </source>
</evidence>
<keyword evidence="15" id="KW-0282">Flagellum</keyword>
<evidence type="ECO:0000256" key="3">
    <source>
        <dbReference type="ARBA" id="ARBA00010299"/>
    </source>
</evidence>
<keyword evidence="6 11" id="KW-0145">Chemotaxis</keyword>
<proteinExistence type="inferred from homology"/>
<accession>A0ABW2L0W0</accession>
<keyword evidence="8 11" id="KW-0472">Membrane</keyword>
<evidence type="ECO:0000256" key="9">
    <source>
        <dbReference type="ARBA" id="ARBA00023143"/>
    </source>
</evidence>
<evidence type="ECO:0000256" key="7">
    <source>
        <dbReference type="ARBA" id="ARBA00022779"/>
    </source>
</evidence>
<keyword evidence="7 11" id="KW-0283">Flagellar rotation</keyword>
<evidence type="ECO:0000313" key="16">
    <source>
        <dbReference type="Proteomes" id="UP001596456"/>
    </source>
</evidence>
<evidence type="ECO:0000256" key="11">
    <source>
        <dbReference type="PIRNR" id="PIRNR003161"/>
    </source>
</evidence>
<dbReference type="PRINTS" id="PR00954">
    <property type="entry name" value="FLGMOTORFLIG"/>
</dbReference>
<dbReference type="Pfam" id="PF01706">
    <property type="entry name" value="FliG_C"/>
    <property type="match status" value="1"/>
</dbReference>
<dbReference type="SUPFAM" id="SSF48029">
    <property type="entry name" value="FliG"/>
    <property type="match status" value="2"/>
</dbReference>
<dbReference type="PIRSF" id="PIRSF003161">
    <property type="entry name" value="FliG"/>
    <property type="match status" value="1"/>
</dbReference>
<evidence type="ECO:0000259" key="12">
    <source>
        <dbReference type="Pfam" id="PF01706"/>
    </source>
</evidence>
<sequence length="341" mass="38563">MLPKIRSDYKSLTGLEKTAVILLALGEERGARLMERLEDDEIRDVSYAMAGLGTVSGKVVERLIRDFSERFAGTGEILGGFDSTERFLARFLPSDRVQEILSELRGPAGRTMWEKLSNVNEQVLANYLRNEHPQTIAVVLTRIRPEHAAKVLGLLPGNLVQMIVSRIIKMEAVPRDVLEDVEKTLRSEFMANYVRAHGHDSHAIMAEILNRTDKELFEQIMDPLEKRMPESATRIKQLMFTFEDLARLDPQAIQTVIRNTDSERLAYALKGLDDPIQQVFLENMSERAAALLREEMDLLGAVRARDVEEARDAILRTTKLLAEEGQIVINRGSDSAAYLVY</sequence>
<dbReference type="InterPro" id="IPR028263">
    <property type="entry name" value="FliG_N"/>
</dbReference>
<dbReference type="InterPro" id="IPR011002">
    <property type="entry name" value="FliG_a-hlx"/>
</dbReference>
<dbReference type="InterPro" id="IPR023087">
    <property type="entry name" value="Flg_Motor_Flig_C"/>
</dbReference>
<dbReference type="EMBL" id="JBHTCM010000028">
    <property type="protein sequence ID" value="MFC7335230.1"/>
    <property type="molecule type" value="Genomic_DNA"/>
</dbReference>
<name>A0ABW2L0W0_9PROT</name>
<evidence type="ECO:0000256" key="10">
    <source>
        <dbReference type="ARBA" id="ARBA00025598"/>
    </source>
</evidence>
<protein>
    <recommendedName>
        <fullName evidence="4 11">Flagellar motor switch protein FliG</fullName>
    </recommendedName>
</protein>
<keyword evidence="9 11" id="KW-0975">Bacterial flagellum</keyword>
<keyword evidence="11" id="KW-0997">Cell inner membrane</keyword>
<reference evidence="16" key="1">
    <citation type="journal article" date="2019" name="Int. J. Syst. Evol. Microbiol.">
        <title>The Global Catalogue of Microorganisms (GCM) 10K type strain sequencing project: providing services to taxonomists for standard genome sequencing and annotation.</title>
        <authorList>
            <consortium name="The Broad Institute Genomics Platform"/>
            <consortium name="The Broad Institute Genome Sequencing Center for Infectious Disease"/>
            <person name="Wu L."/>
            <person name="Ma J."/>
        </authorList>
    </citation>
    <scope>NUCLEOTIDE SEQUENCE [LARGE SCALE GENOMIC DNA]</scope>
    <source>
        <strain evidence="16">CGMCC 1.16275</strain>
    </source>
</reference>
<comment type="caution">
    <text evidence="15">The sequence shown here is derived from an EMBL/GenBank/DDBJ whole genome shotgun (WGS) entry which is preliminary data.</text>
</comment>
<dbReference type="InterPro" id="IPR000090">
    <property type="entry name" value="Flg_Motor_Flig"/>
</dbReference>
<evidence type="ECO:0000259" key="14">
    <source>
        <dbReference type="Pfam" id="PF14842"/>
    </source>
</evidence>
<organism evidence="15 16">
    <name type="scientific">Rhodocista pekingensis</name>
    <dbReference type="NCBI Taxonomy" id="201185"/>
    <lineage>
        <taxon>Bacteria</taxon>
        <taxon>Pseudomonadati</taxon>
        <taxon>Pseudomonadota</taxon>
        <taxon>Alphaproteobacteria</taxon>
        <taxon>Rhodospirillales</taxon>
        <taxon>Azospirillaceae</taxon>
        <taxon>Rhodocista</taxon>
    </lineage>
</organism>
<dbReference type="InterPro" id="IPR032779">
    <property type="entry name" value="FliG_M"/>
</dbReference>
<gene>
    <name evidence="15" type="primary">fliG</name>
    <name evidence="15" type="ORF">ACFQPS_18835</name>
</gene>
<keyword evidence="16" id="KW-1185">Reference proteome</keyword>
<dbReference type="Proteomes" id="UP001596456">
    <property type="component" value="Unassembled WGS sequence"/>
</dbReference>
<feature type="domain" description="Flagellar motor switch protein FliG C-terminal" evidence="12">
    <location>
        <begin position="224"/>
        <end position="329"/>
    </location>
</feature>
<dbReference type="PANTHER" id="PTHR30534">
    <property type="entry name" value="FLAGELLAR MOTOR SWITCH PROTEIN FLIG"/>
    <property type="match status" value="1"/>
</dbReference>
<dbReference type="NCBIfam" id="TIGR00207">
    <property type="entry name" value="fliG"/>
    <property type="match status" value="1"/>
</dbReference>
<keyword evidence="5 11" id="KW-1003">Cell membrane</keyword>